<organism evidence="1">
    <name type="scientific">marine sediment metagenome</name>
    <dbReference type="NCBI Taxonomy" id="412755"/>
    <lineage>
        <taxon>unclassified sequences</taxon>
        <taxon>metagenomes</taxon>
        <taxon>ecological metagenomes</taxon>
    </lineage>
</organism>
<dbReference type="EMBL" id="LAZR01000243">
    <property type="protein sequence ID" value="KKN79686.1"/>
    <property type="molecule type" value="Genomic_DNA"/>
</dbReference>
<reference evidence="1" key="1">
    <citation type="journal article" date="2015" name="Nature">
        <title>Complex archaea that bridge the gap between prokaryotes and eukaryotes.</title>
        <authorList>
            <person name="Spang A."/>
            <person name="Saw J.H."/>
            <person name="Jorgensen S.L."/>
            <person name="Zaremba-Niedzwiedzka K."/>
            <person name="Martijn J."/>
            <person name="Lind A.E."/>
            <person name="van Eijk R."/>
            <person name="Schleper C."/>
            <person name="Guy L."/>
            <person name="Ettema T.J."/>
        </authorList>
    </citation>
    <scope>NUCLEOTIDE SEQUENCE</scope>
</reference>
<gene>
    <name evidence="1" type="ORF">LCGC14_0337080</name>
</gene>
<sequence>MARYSVLQLADQVIRLIERGSVKVTKSFDRREIAKAIRDITSELLRGSYRDRYIAGTKQMYQQYVVTFTDVAVAYDEIKKVYYATLPADPEDLPDNEGIMNVWPQTGERDKDIAMIPLPLNANVVLGRLPAGTLQQQFGFIPYRDRVDFTTIIDGEEEITVDDEKIKKVMIQMVTTDPRDTADDEPFPISPHLRPMLLMRTLAMFGLPEKEAQRVIDEQNEK</sequence>
<accession>A0A0F9W1W6</accession>
<comment type="caution">
    <text evidence="1">The sequence shown here is derived from an EMBL/GenBank/DDBJ whole genome shotgun (WGS) entry which is preliminary data.</text>
</comment>
<proteinExistence type="predicted"/>
<protein>
    <submittedName>
        <fullName evidence="1">Uncharacterized protein</fullName>
    </submittedName>
</protein>
<dbReference type="AlphaFoldDB" id="A0A0F9W1W6"/>
<evidence type="ECO:0000313" key="1">
    <source>
        <dbReference type="EMBL" id="KKN79686.1"/>
    </source>
</evidence>
<name>A0A0F9W1W6_9ZZZZ</name>